<keyword evidence="1" id="KW-0175">Coiled coil</keyword>
<evidence type="ECO:0000313" key="4">
    <source>
        <dbReference type="Proteomes" id="UP000783390"/>
    </source>
</evidence>
<protein>
    <submittedName>
        <fullName evidence="3">Uncharacterized protein</fullName>
    </submittedName>
</protein>
<dbReference type="EMBL" id="JAGGJZ010000011">
    <property type="protein sequence ID" value="MBP1890774.1"/>
    <property type="molecule type" value="Genomic_DNA"/>
</dbReference>
<keyword evidence="2" id="KW-0472">Membrane</keyword>
<feature type="coiled-coil region" evidence="1">
    <location>
        <begin position="143"/>
        <end position="179"/>
    </location>
</feature>
<proteinExistence type="predicted"/>
<comment type="caution">
    <text evidence="3">The sequence shown here is derived from an EMBL/GenBank/DDBJ whole genome shotgun (WGS) entry which is preliminary data.</text>
</comment>
<reference evidence="3 4" key="1">
    <citation type="submission" date="2021-03" db="EMBL/GenBank/DDBJ databases">
        <title>Genomic Encyclopedia of Type Strains, Phase IV (KMG-IV): sequencing the most valuable type-strain genomes for metagenomic binning, comparative biology and taxonomic classification.</title>
        <authorList>
            <person name="Goeker M."/>
        </authorList>
    </citation>
    <scope>NUCLEOTIDE SEQUENCE [LARGE SCALE GENOMIC DNA]</scope>
    <source>
        <strain evidence="3 4">DSM 3984</strain>
    </source>
</reference>
<dbReference type="Proteomes" id="UP000783390">
    <property type="component" value="Unassembled WGS sequence"/>
</dbReference>
<organism evidence="3 4">
    <name type="scientific">Clostridium moniliforme</name>
    <dbReference type="NCBI Taxonomy" id="39489"/>
    <lineage>
        <taxon>Bacteria</taxon>
        <taxon>Bacillati</taxon>
        <taxon>Bacillota</taxon>
        <taxon>Clostridia</taxon>
        <taxon>Eubacteriales</taxon>
        <taxon>Clostridiaceae</taxon>
        <taxon>Clostridium</taxon>
    </lineage>
</organism>
<keyword evidence="4" id="KW-1185">Reference proteome</keyword>
<feature type="transmembrane region" description="Helical" evidence="2">
    <location>
        <begin position="7"/>
        <end position="29"/>
    </location>
</feature>
<evidence type="ECO:0000256" key="2">
    <source>
        <dbReference type="SAM" id="Phobius"/>
    </source>
</evidence>
<name>A0ABS4F3H7_9CLOT</name>
<evidence type="ECO:0000256" key="1">
    <source>
        <dbReference type="SAM" id="Coils"/>
    </source>
</evidence>
<sequence>MKKKHKIMLAIVSIIIVVTILGVISFFTYRRISENKILEKGIHFMDGKEYDKALVLFDLDYKSKNKEALEYKDMIKEYLYSKKLFNENKVEEAKNEIKKINSSYVKFYGLKDDVDNLEIKIDDSMKKISEFNKIKELIKKKDSNEATKLLKDLEKEKLNLNEKKEIKKIKDEIKYIEDEKINPKEAKRIKKEKEEILENKSHWNTFYKAVQLVNGVLPEGTDFIYEGIMSKDKIQYYQFLDTDLVRYAVPLKKSDNVYLVVSNYGEPILKLINN</sequence>
<keyword evidence="2" id="KW-1133">Transmembrane helix</keyword>
<gene>
    <name evidence="3" type="ORF">J2Z53_002388</name>
</gene>
<dbReference type="RefSeq" id="WP_209797687.1">
    <property type="nucleotide sequence ID" value="NZ_JAGGJZ010000011.1"/>
</dbReference>
<evidence type="ECO:0000313" key="3">
    <source>
        <dbReference type="EMBL" id="MBP1890774.1"/>
    </source>
</evidence>
<keyword evidence="2" id="KW-0812">Transmembrane</keyword>
<accession>A0ABS4F3H7</accession>